<proteinExistence type="inferred from homology"/>
<dbReference type="InterPro" id="IPR013766">
    <property type="entry name" value="Thioredoxin_domain"/>
</dbReference>
<comment type="caution">
    <text evidence="5">The sequence shown here is derived from an EMBL/GenBank/DDBJ whole genome shotgun (WGS) entry which is preliminary data.</text>
</comment>
<feature type="chain" id="PRO_5046422279" evidence="3">
    <location>
        <begin position="19"/>
        <end position="197"/>
    </location>
</feature>
<comment type="similarity">
    <text evidence="1">Belongs to the SCO1/2 family.</text>
</comment>
<dbReference type="InterPro" id="IPR036249">
    <property type="entry name" value="Thioredoxin-like_sf"/>
</dbReference>
<gene>
    <name evidence="5" type="ORF">H8S47_03150</name>
</gene>
<dbReference type="SUPFAM" id="SSF52833">
    <property type="entry name" value="Thioredoxin-like"/>
    <property type="match status" value="1"/>
</dbReference>
<dbReference type="PANTHER" id="PTHR12151">
    <property type="entry name" value="ELECTRON TRANSPORT PROTIN SCO1/SENC FAMILY MEMBER"/>
    <property type="match status" value="1"/>
</dbReference>
<dbReference type="PROSITE" id="PS51352">
    <property type="entry name" value="THIOREDOXIN_2"/>
    <property type="match status" value="1"/>
</dbReference>
<evidence type="ECO:0000313" key="5">
    <source>
        <dbReference type="EMBL" id="MBC3940681.1"/>
    </source>
</evidence>
<dbReference type="Gene3D" id="3.40.30.10">
    <property type="entry name" value="Glutaredoxin"/>
    <property type="match status" value="1"/>
</dbReference>
<keyword evidence="2" id="KW-0186">Copper</keyword>
<dbReference type="InterPro" id="IPR003782">
    <property type="entry name" value="SCO1/SenC"/>
</dbReference>
<evidence type="ECO:0000256" key="2">
    <source>
        <dbReference type="ARBA" id="ARBA00023008"/>
    </source>
</evidence>
<reference evidence="5 6" key="1">
    <citation type="submission" date="2020-08" db="EMBL/GenBank/DDBJ databases">
        <title>Putative novel bacterial strains isolated from necrotic wheat leaf tissues caused by Xanthomonas translucens.</title>
        <authorList>
            <person name="Tambong J.T."/>
        </authorList>
    </citation>
    <scope>NUCLEOTIDE SEQUENCE [LARGE SCALE GENOMIC DNA]</scope>
    <source>
        <strain evidence="6">DOAB 1063</strain>
    </source>
</reference>
<protein>
    <submittedName>
        <fullName evidence="5">SCO family protein</fullName>
    </submittedName>
</protein>
<evidence type="ECO:0000313" key="6">
    <source>
        <dbReference type="Proteomes" id="UP000597613"/>
    </source>
</evidence>
<feature type="signal peptide" evidence="3">
    <location>
        <begin position="1"/>
        <end position="18"/>
    </location>
</feature>
<keyword evidence="6" id="KW-1185">Reference proteome</keyword>
<dbReference type="PANTHER" id="PTHR12151:SF25">
    <property type="entry name" value="LINALOOL DEHYDRATASE_ISOMERASE DOMAIN-CONTAINING PROTEIN"/>
    <property type="match status" value="1"/>
</dbReference>
<dbReference type="Proteomes" id="UP000597613">
    <property type="component" value="Unassembled WGS sequence"/>
</dbReference>
<dbReference type="Pfam" id="PF02630">
    <property type="entry name" value="SCO1-SenC"/>
    <property type="match status" value="1"/>
</dbReference>
<organism evidence="5 6">
    <name type="scientific">Sphingomonas albertensis</name>
    <dbReference type="NCBI Taxonomy" id="2762591"/>
    <lineage>
        <taxon>Bacteria</taxon>
        <taxon>Pseudomonadati</taxon>
        <taxon>Pseudomonadota</taxon>
        <taxon>Alphaproteobacteria</taxon>
        <taxon>Sphingomonadales</taxon>
        <taxon>Sphingomonadaceae</taxon>
        <taxon>Sphingomonas</taxon>
    </lineage>
</organism>
<evidence type="ECO:0000256" key="1">
    <source>
        <dbReference type="ARBA" id="ARBA00010996"/>
    </source>
</evidence>
<accession>A0ABR7AJP6</accession>
<sequence>MTLRFILCSLALPALALAACNSSQPAAKPPLEGARIGGPFALTDQNGQAVTERNFAGKYRIMYFGYTFCPDVCPTDVQAIGAAVKKLEASDPAIAAKIVPVFVTVDPARDTPAELKEFVSAFHPRMVGLTGSPQAIDRIKTEYAVYSSKGDPSPGGGYLVNHSRQAYLMDPDGKPIALLPQEQGPDAVATEIKRWVS</sequence>
<dbReference type="RefSeq" id="WP_187502549.1">
    <property type="nucleotide sequence ID" value="NZ_CP162536.1"/>
</dbReference>
<name>A0ABR7AJP6_9SPHN</name>
<dbReference type="EMBL" id="JACONT010000004">
    <property type="protein sequence ID" value="MBC3940681.1"/>
    <property type="molecule type" value="Genomic_DNA"/>
</dbReference>
<evidence type="ECO:0000256" key="3">
    <source>
        <dbReference type="SAM" id="SignalP"/>
    </source>
</evidence>
<dbReference type="CDD" id="cd02968">
    <property type="entry name" value="SCO"/>
    <property type="match status" value="1"/>
</dbReference>
<feature type="domain" description="Thioredoxin" evidence="4">
    <location>
        <begin position="31"/>
        <end position="197"/>
    </location>
</feature>
<dbReference type="PROSITE" id="PS51257">
    <property type="entry name" value="PROKAR_LIPOPROTEIN"/>
    <property type="match status" value="1"/>
</dbReference>
<evidence type="ECO:0000259" key="4">
    <source>
        <dbReference type="PROSITE" id="PS51352"/>
    </source>
</evidence>
<keyword evidence="3" id="KW-0732">Signal</keyword>